<accession>A0A2I0JZB6</accession>
<dbReference type="EMBL" id="PGOL01001016">
    <property type="protein sequence ID" value="PKI61659.1"/>
    <property type="molecule type" value="Genomic_DNA"/>
</dbReference>
<gene>
    <name evidence="2" type="ORF">CRG98_017883</name>
</gene>
<dbReference type="Pfam" id="PF13456">
    <property type="entry name" value="RVT_3"/>
    <property type="match status" value="1"/>
</dbReference>
<evidence type="ECO:0000313" key="2">
    <source>
        <dbReference type="EMBL" id="PKI61659.1"/>
    </source>
</evidence>
<name>A0A2I0JZB6_PUNGR</name>
<dbReference type="CDD" id="cd06222">
    <property type="entry name" value="RNase_H_like"/>
    <property type="match status" value="1"/>
</dbReference>
<evidence type="ECO:0000259" key="1">
    <source>
        <dbReference type="Pfam" id="PF13456"/>
    </source>
</evidence>
<dbReference type="InterPro" id="IPR044730">
    <property type="entry name" value="RNase_H-like_dom_plant"/>
</dbReference>
<sequence>MEILSRLLYRAETNGDIKGIQISRGGLQITHLMFADDLLILTKATEANIRATKGILDKFCVWLGQEVNCAKSGLFFFKNTAADTRRTAKTIVAWALTKTNNNLAGRAIKAKYDNFLNTSNCASSTPIWKGLQWCKDTIPDSTCFSVGNCTTISAWLDPWIPGMNDHKPSPKTKTVQDPNLKISNDDKPLQAEARVALLALSIAVERGMLKIWLLSDALILIDAIWHPYNLPWEIRSIVSDIITSLKNFSEWFCSWISRDDNTFAHD</sequence>
<protein>
    <recommendedName>
        <fullName evidence="1">RNase H type-1 domain-containing protein</fullName>
    </recommendedName>
</protein>
<dbReference type="GO" id="GO:0004523">
    <property type="term" value="F:RNA-DNA hybrid ribonuclease activity"/>
    <property type="evidence" value="ECO:0007669"/>
    <property type="project" value="InterPro"/>
</dbReference>
<dbReference type="Proteomes" id="UP000233551">
    <property type="component" value="Unassembled WGS sequence"/>
</dbReference>
<proteinExistence type="predicted"/>
<evidence type="ECO:0000313" key="3">
    <source>
        <dbReference type="Proteomes" id="UP000233551"/>
    </source>
</evidence>
<reference evidence="2 3" key="1">
    <citation type="submission" date="2017-11" db="EMBL/GenBank/DDBJ databases">
        <title>De-novo sequencing of pomegranate (Punica granatum L.) genome.</title>
        <authorList>
            <person name="Akparov Z."/>
            <person name="Amiraslanov A."/>
            <person name="Hajiyeva S."/>
            <person name="Abbasov M."/>
            <person name="Kaur K."/>
            <person name="Hamwieh A."/>
            <person name="Solovyev V."/>
            <person name="Salamov A."/>
            <person name="Braich B."/>
            <person name="Kosarev P."/>
            <person name="Mahmoud A."/>
            <person name="Hajiyev E."/>
            <person name="Babayeva S."/>
            <person name="Izzatullayeva V."/>
            <person name="Mammadov A."/>
            <person name="Mammadov A."/>
            <person name="Sharifova S."/>
            <person name="Ojaghi J."/>
            <person name="Eynullazada K."/>
            <person name="Bayramov B."/>
            <person name="Abdulazimova A."/>
            <person name="Shahmuradov I."/>
        </authorList>
    </citation>
    <scope>NUCLEOTIDE SEQUENCE [LARGE SCALE GENOMIC DNA]</scope>
    <source>
        <strain evidence="3">cv. AG2017</strain>
        <tissue evidence="2">Leaf</tissue>
    </source>
</reference>
<keyword evidence="3" id="KW-1185">Reference proteome</keyword>
<dbReference type="AlphaFoldDB" id="A0A2I0JZB6"/>
<dbReference type="InterPro" id="IPR002156">
    <property type="entry name" value="RNaseH_domain"/>
</dbReference>
<dbReference type="GO" id="GO:0003676">
    <property type="term" value="F:nucleic acid binding"/>
    <property type="evidence" value="ECO:0007669"/>
    <property type="project" value="InterPro"/>
</dbReference>
<organism evidence="2 3">
    <name type="scientific">Punica granatum</name>
    <name type="common">Pomegranate</name>
    <dbReference type="NCBI Taxonomy" id="22663"/>
    <lineage>
        <taxon>Eukaryota</taxon>
        <taxon>Viridiplantae</taxon>
        <taxon>Streptophyta</taxon>
        <taxon>Embryophyta</taxon>
        <taxon>Tracheophyta</taxon>
        <taxon>Spermatophyta</taxon>
        <taxon>Magnoliopsida</taxon>
        <taxon>eudicotyledons</taxon>
        <taxon>Gunneridae</taxon>
        <taxon>Pentapetalae</taxon>
        <taxon>rosids</taxon>
        <taxon>malvids</taxon>
        <taxon>Myrtales</taxon>
        <taxon>Lythraceae</taxon>
        <taxon>Punica</taxon>
    </lineage>
</organism>
<comment type="caution">
    <text evidence="2">The sequence shown here is derived from an EMBL/GenBank/DDBJ whole genome shotgun (WGS) entry which is preliminary data.</text>
</comment>
<feature type="domain" description="RNase H type-1" evidence="1">
    <location>
        <begin position="181"/>
        <end position="265"/>
    </location>
</feature>